<dbReference type="Proteomes" id="UP000001492">
    <property type="component" value="Chromosome 1"/>
</dbReference>
<gene>
    <name evidence="1" type="ordered locus">Astex_1009</name>
</gene>
<dbReference type="InterPro" id="IPR036983">
    <property type="entry name" value="AIM24_sf"/>
</dbReference>
<accession>E8RLS3</accession>
<dbReference type="AlphaFoldDB" id="E8RLS3"/>
<dbReference type="OrthoDB" id="9779518at2"/>
<protein>
    <recommendedName>
        <fullName evidence="3">TIGR00266 family protein</fullName>
    </recommendedName>
</protein>
<dbReference type="RefSeq" id="WP_013478522.1">
    <property type="nucleotide sequence ID" value="NC_014816.1"/>
</dbReference>
<dbReference type="HOGENOM" id="CLU_040551_0_0_5"/>
<dbReference type="EMBL" id="CP002395">
    <property type="protein sequence ID" value="ADU12690.1"/>
    <property type="molecule type" value="Genomic_DNA"/>
</dbReference>
<dbReference type="KEGG" id="aex:Astex_1009"/>
<dbReference type="Gene3D" id="3.60.160.10">
    <property type="entry name" value="Mitochondrial biogenesis AIM24"/>
    <property type="match status" value="1"/>
</dbReference>
<dbReference type="Pfam" id="PF01987">
    <property type="entry name" value="AIM24"/>
    <property type="match status" value="1"/>
</dbReference>
<name>E8RLS3_ASTEC</name>
<dbReference type="eggNOG" id="COG2013">
    <property type="taxonomic scope" value="Bacteria"/>
</dbReference>
<dbReference type="SUPFAM" id="SSF51219">
    <property type="entry name" value="TRAP-like"/>
    <property type="match status" value="1"/>
</dbReference>
<organism evidence="1 2">
    <name type="scientific">Asticcacaulis excentricus (strain ATCC 15261 / DSM 4724 / KCTC 12464 / NCIMB 9791 / VKM B-1370 / CB 48)</name>
    <dbReference type="NCBI Taxonomy" id="573065"/>
    <lineage>
        <taxon>Bacteria</taxon>
        <taxon>Pseudomonadati</taxon>
        <taxon>Pseudomonadota</taxon>
        <taxon>Alphaproteobacteria</taxon>
        <taxon>Caulobacterales</taxon>
        <taxon>Caulobacteraceae</taxon>
        <taxon>Asticcacaulis</taxon>
    </lineage>
</organism>
<evidence type="ECO:0008006" key="3">
    <source>
        <dbReference type="Google" id="ProtNLM"/>
    </source>
</evidence>
<reference evidence="2" key="1">
    <citation type="submission" date="2010-12" db="EMBL/GenBank/DDBJ databases">
        <title>Complete sequence of chromosome 1 of Asticcacaulis excentricus CB 48.</title>
        <authorList>
            <consortium name="US DOE Joint Genome Institute"/>
            <person name="Lucas S."/>
            <person name="Copeland A."/>
            <person name="Lapidus A."/>
            <person name="Cheng J.-F."/>
            <person name="Bruce D."/>
            <person name="Goodwin L."/>
            <person name="Pitluck S."/>
            <person name="Teshima H."/>
            <person name="Davenport K."/>
            <person name="Detter J.C."/>
            <person name="Han C."/>
            <person name="Tapia R."/>
            <person name="Land M."/>
            <person name="Hauser L."/>
            <person name="Jeffries C."/>
            <person name="Kyrpides N."/>
            <person name="Ivanova N."/>
            <person name="Ovchinnikova G."/>
            <person name="Brun Y.V."/>
            <person name="Woyke T."/>
        </authorList>
    </citation>
    <scope>NUCLEOTIDE SEQUENCE [LARGE SCALE GENOMIC DNA]</scope>
    <source>
        <strain evidence="2">ATCC 15261 / DSM 4724 / KCTC 12464 / NCIMB 9791 / VKM B-1370 / CB 48</strain>
    </source>
</reference>
<sequence length="278" mass="28713">MFGNVSVPTTHHRQAGVADDIDFEIKGEELQFVEIELDPGESAIAEAGGMVWKDSSVGMTTVFGDGSGQQKGFMGALLGAGKRLISGESLFTTVFTHNGQGKARVAFSAPVPGSIIPLKLSDVGGRLICQKDSFLAAAKGVSLGIAFQRKVMTGLFGGEGFIMQKLEGDGWVFVQFGGAVIERTLAPGEQLHIDTGCVAAFTDTVDFDLVQAGGVKSMLFGGEGVFFAQLTGPGKVWIQSLPFSRLAGRVLAAASGAGPNRGEGSVLGGLGDLIGGNN</sequence>
<proteinExistence type="predicted"/>
<dbReference type="NCBIfam" id="TIGR00266">
    <property type="entry name" value="TIGR00266 family protein"/>
    <property type="match status" value="1"/>
</dbReference>
<keyword evidence="2" id="KW-1185">Reference proteome</keyword>
<dbReference type="PANTHER" id="PTHR43657">
    <property type="entry name" value="TRYPTOPHAN RNA-BINDING ATTENUATOR PROTEIN-LIKE PROTEIN"/>
    <property type="match status" value="1"/>
</dbReference>
<evidence type="ECO:0000313" key="2">
    <source>
        <dbReference type="Proteomes" id="UP000001492"/>
    </source>
</evidence>
<dbReference type="InterPro" id="IPR016031">
    <property type="entry name" value="Trp_RNA-bd_attenuator-like_dom"/>
</dbReference>
<evidence type="ECO:0000313" key="1">
    <source>
        <dbReference type="EMBL" id="ADU12690.1"/>
    </source>
</evidence>
<dbReference type="InterPro" id="IPR002838">
    <property type="entry name" value="AIM24"/>
</dbReference>
<dbReference type="PANTHER" id="PTHR43657:SF1">
    <property type="entry name" value="ALTERED INHERITANCE OF MITOCHONDRIA PROTEIN 24, MITOCHONDRIAL"/>
    <property type="match status" value="1"/>
</dbReference>